<sequence>MRAGSKMTSRPGLRRPSAVFALLAPLLLLAATACAPEPPPPAPAPVAPAPAPVPPARG</sequence>
<evidence type="ECO:0000313" key="4">
    <source>
        <dbReference type="Proteomes" id="UP000562254"/>
    </source>
</evidence>
<keyword evidence="4" id="KW-1185">Reference proteome</keyword>
<feature type="compositionally biased region" description="Pro residues" evidence="1">
    <location>
        <begin position="36"/>
        <end position="58"/>
    </location>
</feature>
<dbReference type="Proteomes" id="UP000562254">
    <property type="component" value="Unassembled WGS sequence"/>
</dbReference>
<proteinExistence type="predicted"/>
<accession>A0A840XIW2</accession>
<protein>
    <submittedName>
        <fullName evidence="3">Uncharacterized protein</fullName>
    </submittedName>
</protein>
<feature type="chain" id="PRO_5032420031" evidence="2">
    <location>
        <begin position="36"/>
        <end position="58"/>
    </location>
</feature>
<reference evidence="3 4" key="1">
    <citation type="submission" date="2020-08" db="EMBL/GenBank/DDBJ databases">
        <title>Genomic Encyclopedia of Type Strains, Phase IV (KMG-IV): sequencing the most valuable type-strain genomes for metagenomic binning, comparative biology and taxonomic classification.</title>
        <authorList>
            <person name="Goeker M."/>
        </authorList>
    </citation>
    <scope>NUCLEOTIDE SEQUENCE [LARGE SCALE GENOMIC DNA]</scope>
    <source>
        <strain evidence="3 4">DSM 25895</strain>
    </source>
</reference>
<dbReference type="AlphaFoldDB" id="A0A840XIW2"/>
<dbReference type="RefSeq" id="WP_184481116.1">
    <property type="nucleotide sequence ID" value="NZ_JACIJE010000001.1"/>
</dbReference>
<name>A0A840XIW2_9PROT</name>
<feature type="region of interest" description="Disordered" evidence="1">
    <location>
        <begin position="34"/>
        <end position="58"/>
    </location>
</feature>
<evidence type="ECO:0000313" key="3">
    <source>
        <dbReference type="EMBL" id="MBB5688485.1"/>
    </source>
</evidence>
<dbReference type="PROSITE" id="PS51257">
    <property type="entry name" value="PROKAR_LIPOPROTEIN"/>
    <property type="match status" value="1"/>
</dbReference>
<feature type="signal peptide" evidence="2">
    <location>
        <begin position="1"/>
        <end position="35"/>
    </location>
</feature>
<gene>
    <name evidence="3" type="ORF">FHS88_000595</name>
</gene>
<dbReference type="EMBL" id="JACIJE010000001">
    <property type="protein sequence ID" value="MBB5688485.1"/>
    <property type="molecule type" value="Genomic_DNA"/>
</dbReference>
<keyword evidence="2" id="KW-0732">Signal</keyword>
<evidence type="ECO:0000256" key="1">
    <source>
        <dbReference type="SAM" id="MobiDB-lite"/>
    </source>
</evidence>
<evidence type="ECO:0000256" key="2">
    <source>
        <dbReference type="SAM" id="SignalP"/>
    </source>
</evidence>
<organism evidence="3 4">
    <name type="scientific">Neoroseomonas alkaliterrae</name>
    <dbReference type="NCBI Taxonomy" id="1452450"/>
    <lineage>
        <taxon>Bacteria</taxon>
        <taxon>Pseudomonadati</taxon>
        <taxon>Pseudomonadota</taxon>
        <taxon>Alphaproteobacteria</taxon>
        <taxon>Acetobacterales</taxon>
        <taxon>Acetobacteraceae</taxon>
        <taxon>Neoroseomonas</taxon>
    </lineage>
</organism>
<comment type="caution">
    <text evidence="3">The sequence shown here is derived from an EMBL/GenBank/DDBJ whole genome shotgun (WGS) entry which is preliminary data.</text>
</comment>